<evidence type="ECO:0008006" key="4">
    <source>
        <dbReference type="Google" id="ProtNLM"/>
    </source>
</evidence>
<keyword evidence="3" id="KW-1185">Reference proteome</keyword>
<keyword evidence="1" id="KW-0732">Signal</keyword>
<organism evidence="2">
    <name type="scientific">Notodromas monacha</name>
    <dbReference type="NCBI Taxonomy" id="399045"/>
    <lineage>
        <taxon>Eukaryota</taxon>
        <taxon>Metazoa</taxon>
        <taxon>Ecdysozoa</taxon>
        <taxon>Arthropoda</taxon>
        <taxon>Crustacea</taxon>
        <taxon>Oligostraca</taxon>
        <taxon>Ostracoda</taxon>
        <taxon>Podocopa</taxon>
        <taxon>Podocopida</taxon>
        <taxon>Cypridocopina</taxon>
        <taxon>Cypridoidea</taxon>
        <taxon>Cyprididae</taxon>
        <taxon>Notodromas</taxon>
    </lineage>
</organism>
<feature type="non-terminal residue" evidence="2">
    <location>
        <position position="73"/>
    </location>
</feature>
<evidence type="ECO:0000313" key="3">
    <source>
        <dbReference type="Proteomes" id="UP000678499"/>
    </source>
</evidence>
<reference evidence="2" key="1">
    <citation type="submission" date="2020-11" db="EMBL/GenBank/DDBJ databases">
        <authorList>
            <person name="Tran Van P."/>
        </authorList>
    </citation>
    <scope>NUCLEOTIDE SEQUENCE</scope>
</reference>
<gene>
    <name evidence="2" type="ORF">NMOB1V02_LOCUS11051</name>
</gene>
<protein>
    <recommendedName>
        <fullName evidence="4">Secreted protein</fullName>
    </recommendedName>
</protein>
<evidence type="ECO:0000256" key="1">
    <source>
        <dbReference type="SAM" id="SignalP"/>
    </source>
</evidence>
<feature type="chain" id="PRO_5036210418" description="Secreted protein" evidence="1">
    <location>
        <begin position="23"/>
        <end position="73"/>
    </location>
</feature>
<dbReference type="AlphaFoldDB" id="A0A7R9C079"/>
<sequence>MFSVAIICFAVLAFTAMNILEAAPTDSAPLGIINPVNIPHLMRMQQAAPSPFPMMIPPNVAIGDNDDLPVTVG</sequence>
<proteinExistence type="predicted"/>
<dbReference type="Proteomes" id="UP000678499">
    <property type="component" value="Unassembled WGS sequence"/>
</dbReference>
<name>A0A7R9C079_9CRUS</name>
<dbReference type="EMBL" id="OA887454">
    <property type="protein sequence ID" value="CAD7283435.1"/>
    <property type="molecule type" value="Genomic_DNA"/>
</dbReference>
<evidence type="ECO:0000313" key="2">
    <source>
        <dbReference type="EMBL" id="CAD7283435.1"/>
    </source>
</evidence>
<dbReference type="EMBL" id="CAJPEX010005417">
    <property type="protein sequence ID" value="CAG0923587.1"/>
    <property type="molecule type" value="Genomic_DNA"/>
</dbReference>
<feature type="signal peptide" evidence="1">
    <location>
        <begin position="1"/>
        <end position="22"/>
    </location>
</feature>
<accession>A0A7R9C079</accession>